<reference evidence="11" key="1">
    <citation type="submission" date="2022-11" db="UniProtKB">
        <authorList>
            <consortium name="WormBaseParasite"/>
        </authorList>
    </citation>
    <scope>IDENTIFICATION</scope>
</reference>
<dbReference type="InterPro" id="IPR000915">
    <property type="entry name" value="60S_ribosomal_eL6"/>
</dbReference>
<organism evidence="10 11">
    <name type="scientific">Acrobeloides nanus</name>
    <dbReference type="NCBI Taxonomy" id="290746"/>
    <lineage>
        <taxon>Eukaryota</taxon>
        <taxon>Metazoa</taxon>
        <taxon>Ecdysozoa</taxon>
        <taxon>Nematoda</taxon>
        <taxon>Chromadorea</taxon>
        <taxon>Rhabditida</taxon>
        <taxon>Tylenchina</taxon>
        <taxon>Cephalobomorpha</taxon>
        <taxon>Cephaloboidea</taxon>
        <taxon>Cephalobidae</taxon>
        <taxon>Acrobeloides</taxon>
    </lineage>
</organism>
<keyword evidence="2" id="KW-0689">Ribosomal protein</keyword>
<evidence type="ECO:0000256" key="8">
    <source>
        <dbReference type="SAM" id="MobiDB-lite"/>
    </source>
</evidence>
<dbReference type="AlphaFoldDB" id="A0A914C8S0"/>
<comment type="subunit">
    <text evidence="7">Component of the large ribosomal subunit. May bind IPO9 with low affinity.</text>
</comment>
<evidence type="ECO:0000259" key="9">
    <source>
        <dbReference type="Pfam" id="PF03868"/>
    </source>
</evidence>
<evidence type="ECO:0000256" key="2">
    <source>
        <dbReference type="ARBA" id="ARBA00022980"/>
    </source>
</evidence>
<dbReference type="InterPro" id="IPR005568">
    <property type="entry name" value="Ribosomal_uL6_N"/>
</dbReference>
<dbReference type="Pfam" id="PF03868">
    <property type="entry name" value="Ribosomal_L6e_N"/>
    <property type="match status" value="1"/>
</dbReference>
<evidence type="ECO:0000256" key="6">
    <source>
        <dbReference type="ARBA" id="ARBA00035351"/>
    </source>
</evidence>
<dbReference type="WBParaSite" id="ACRNAN_Path_56.g211.t1">
    <property type="protein sequence ID" value="ACRNAN_Path_56.g211.t1"/>
    <property type="gene ID" value="ACRNAN_Path_56.g211"/>
</dbReference>
<dbReference type="Proteomes" id="UP000887540">
    <property type="component" value="Unplaced"/>
</dbReference>
<evidence type="ECO:0000313" key="11">
    <source>
        <dbReference type="WBParaSite" id="ACRNAN_Path_56.g211.t1"/>
    </source>
</evidence>
<dbReference type="Pfam" id="PF01159">
    <property type="entry name" value="Ribosomal_L6e"/>
    <property type="match status" value="1"/>
</dbReference>
<evidence type="ECO:0000256" key="1">
    <source>
        <dbReference type="ARBA" id="ARBA00010592"/>
    </source>
</evidence>
<name>A0A914C8S0_9BILA</name>
<dbReference type="CDD" id="cd13156">
    <property type="entry name" value="KOW_RPL6"/>
    <property type="match status" value="1"/>
</dbReference>
<dbReference type="GO" id="GO:0002181">
    <property type="term" value="P:cytoplasmic translation"/>
    <property type="evidence" value="ECO:0007669"/>
    <property type="project" value="TreeGrafter"/>
</dbReference>
<dbReference type="InterPro" id="IPR041997">
    <property type="entry name" value="Ribosomal_eL6_KOW"/>
</dbReference>
<comment type="similarity">
    <text evidence="1">Belongs to the eukaryotic ribosomal protein eL6 family.</text>
</comment>
<dbReference type="PANTHER" id="PTHR10715">
    <property type="entry name" value="60S RIBOSOMAL PROTEIN L6"/>
    <property type="match status" value="1"/>
</dbReference>
<accession>A0A914C8S0</accession>
<feature type="domain" description="Large ribosomal subunit protein uL6 N-terminal" evidence="9">
    <location>
        <begin position="8"/>
        <end position="64"/>
    </location>
</feature>
<dbReference type="Gene3D" id="2.30.30.30">
    <property type="match status" value="1"/>
</dbReference>
<sequence>MAQGKGAKGTTPKLPRNYEVAPGLSRFSKARLFHKRGLYQKLQKASPAKPKSKEDKSKQYVVKPIGGDKNGKERRILAKKGSKITPVLTNVKNSVRRNPKKVPLRKSITPGTILILLAGRHRGKRVVFLKQLEKSGLLLVTGPMKLNAVPLRRVAQAFVIATKTKLDISKVQVPDHVNHDYFKKKSEKKSEKTDASIFAAGKSEYTVSDQRKADQKTVDSALLGVIRAHKDRKYLFGYLGSRFSLAKGQLPHNLVY</sequence>
<evidence type="ECO:0000256" key="5">
    <source>
        <dbReference type="ARBA" id="ARBA00035233"/>
    </source>
</evidence>
<keyword evidence="3" id="KW-0687">Ribonucleoprotein</keyword>
<dbReference type="GO" id="GO:0003735">
    <property type="term" value="F:structural constituent of ribosome"/>
    <property type="evidence" value="ECO:0007669"/>
    <property type="project" value="InterPro"/>
</dbReference>
<dbReference type="InterPro" id="IPR008991">
    <property type="entry name" value="Translation_prot_SH3-like_sf"/>
</dbReference>
<dbReference type="InterPro" id="IPR014722">
    <property type="entry name" value="Rib_uL2_dom2"/>
</dbReference>
<dbReference type="FunFam" id="2.30.30.30:FF:000014">
    <property type="entry name" value="60S ribosomal protein L6"/>
    <property type="match status" value="1"/>
</dbReference>
<keyword evidence="10" id="KW-1185">Reference proteome</keyword>
<evidence type="ECO:0000256" key="3">
    <source>
        <dbReference type="ARBA" id="ARBA00023274"/>
    </source>
</evidence>
<dbReference type="GO" id="GO:0000027">
    <property type="term" value="P:ribosomal large subunit assembly"/>
    <property type="evidence" value="ECO:0007669"/>
    <property type="project" value="TreeGrafter"/>
</dbReference>
<dbReference type="PANTHER" id="PTHR10715:SF0">
    <property type="entry name" value="LARGE RIBOSOMAL SUBUNIT PROTEIN EL6"/>
    <property type="match status" value="1"/>
</dbReference>
<dbReference type="GO" id="GO:0003723">
    <property type="term" value="F:RNA binding"/>
    <property type="evidence" value="ECO:0007669"/>
    <property type="project" value="TreeGrafter"/>
</dbReference>
<feature type="region of interest" description="Disordered" evidence="8">
    <location>
        <begin position="1"/>
        <end position="22"/>
    </location>
</feature>
<dbReference type="SUPFAM" id="SSF50104">
    <property type="entry name" value="Translation proteins SH3-like domain"/>
    <property type="match status" value="1"/>
</dbReference>
<protein>
    <recommendedName>
        <fullName evidence="5">Large ribosomal subunit protein eL6</fullName>
    </recommendedName>
    <alternativeName>
        <fullName evidence="6">60S ribosomal protein L6</fullName>
    </alternativeName>
</protein>
<evidence type="ECO:0000256" key="7">
    <source>
        <dbReference type="ARBA" id="ARBA00046388"/>
    </source>
</evidence>
<comment type="function">
    <text evidence="4">Component of the large ribosomal subunit. The ribosome is a large ribonucleoprotein complex responsible for the synthesis of proteins in the cell.</text>
</comment>
<evidence type="ECO:0000256" key="4">
    <source>
        <dbReference type="ARBA" id="ARBA00034092"/>
    </source>
</evidence>
<evidence type="ECO:0000313" key="10">
    <source>
        <dbReference type="Proteomes" id="UP000887540"/>
    </source>
</evidence>
<feature type="region of interest" description="Disordered" evidence="8">
    <location>
        <begin position="38"/>
        <end position="65"/>
    </location>
</feature>
<dbReference type="GO" id="GO:0022625">
    <property type="term" value="C:cytosolic large ribosomal subunit"/>
    <property type="evidence" value="ECO:0007669"/>
    <property type="project" value="TreeGrafter"/>
</dbReference>
<proteinExistence type="inferred from homology"/>